<name>A0A3A9ABQ1_9FIRM</name>
<dbReference type="InterPro" id="IPR029063">
    <property type="entry name" value="SAM-dependent_MTases_sf"/>
</dbReference>
<accession>A0A3A9ABQ1</accession>
<dbReference type="Proteomes" id="UP000280696">
    <property type="component" value="Unassembled WGS sequence"/>
</dbReference>
<dbReference type="GO" id="GO:0008168">
    <property type="term" value="F:methyltransferase activity"/>
    <property type="evidence" value="ECO:0007669"/>
    <property type="project" value="UniProtKB-KW"/>
</dbReference>
<organism evidence="1 2">
    <name type="scientific">Parablautia intestinalis</name>
    <dbReference type="NCBI Taxonomy" id="2320100"/>
    <lineage>
        <taxon>Bacteria</taxon>
        <taxon>Bacillati</taxon>
        <taxon>Bacillota</taxon>
        <taxon>Clostridia</taxon>
        <taxon>Lachnospirales</taxon>
        <taxon>Lachnospiraceae</taxon>
        <taxon>Parablautia</taxon>
    </lineage>
</organism>
<evidence type="ECO:0000313" key="2">
    <source>
        <dbReference type="Proteomes" id="UP000280696"/>
    </source>
</evidence>
<keyword evidence="1" id="KW-0808">Transferase</keyword>
<evidence type="ECO:0000313" key="1">
    <source>
        <dbReference type="EMBL" id="RKI88678.1"/>
    </source>
</evidence>
<keyword evidence="2" id="KW-1185">Reference proteome</keyword>
<sequence>MRITLMKCLVCGSEKIIIRPTKMSDFLVARIFGDEEAAKEHPVNLCHCEECSFSFYDRRLTDDESGRLYEEYRRDEYQKIRERYDCWYTKKVNDALNHEKVALSEQKRIIMKIIRENVPVDIKVALDYGGNCGETFTEQIGTDEKYVYDISGVDINAEGIKRITDYKELLHRQFDFIMCNMTLEHISWPKEFMKLLYDIGMDKTYYYLEVPCENPFERDKFSLMKNLKLFFNPLYGKVRLVKHYFNLKKQPYMPMSEHINFFTPKALRMLVSCCGFDVIDVQENYEKSVLGKNNDVVSGVSEK</sequence>
<keyword evidence="1" id="KW-0489">Methyltransferase</keyword>
<dbReference type="Pfam" id="PF13489">
    <property type="entry name" value="Methyltransf_23"/>
    <property type="match status" value="1"/>
</dbReference>
<proteinExistence type="predicted"/>
<dbReference type="Gene3D" id="3.40.50.150">
    <property type="entry name" value="Vaccinia Virus protein VP39"/>
    <property type="match status" value="1"/>
</dbReference>
<comment type="caution">
    <text evidence="1">The sequence shown here is derived from an EMBL/GenBank/DDBJ whole genome shotgun (WGS) entry which is preliminary data.</text>
</comment>
<dbReference type="GO" id="GO:0032259">
    <property type="term" value="P:methylation"/>
    <property type="evidence" value="ECO:0007669"/>
    <property type="project" value="UniProtKB-KW"/>
</dbReference>
<dbReference type="OrthoDB" id="6006151at2"/>
<protein>
    <submittedName>
        <fullName evidence="1">Methyltransferase domain-containing protein</fullName>
    </submittedName>
</protein>
<dbReference type="SUPFAM" id="SSF53335">
    <property type="entry name" value="S-adenosyl-L-methionine-dependent methyltransferases"/>
    <property type="match status" value="1"/>
</dbReference>
<reference evidence="1 2" key="1">
    <citation type="submission" date="2018-09" db="EMBL/GenBank/DDBJ databases">
        <title>Murine metabolic-syndrome-specific gut microbial biobank.</title>
        <authorList>
            <person name="Liu C."/>
        </authorList>
    </citation>
    <scope>NUCLEOTIDE SEQUENCE [LARGE SCALE GENOMIC DNA]</scope>
    <source>
        <strain evidence="1 2">0.1xD8-82</strain>
    </source>
</reference>
<gene>
    <name evidence="1" type="ORF">D7V94_19065</name>
</gene>
<dbReference type="AlphaFoldDB" id="A0A3A9ABQ1"/>
<dbReference type="EMBL" id="RAYQ01000026">
    <property type="protein sequence ID" value="RKI88678.1"/>
    <property type="molecule type" value="Genomic_DNA"/>
</dbReference>